<name>A0A7X4GR56_9BURK</name>
<keyword evidence="3" id="KW-0902">Two-component regulatory system</keyword>
<keyword evidence="2" id="KW-0418">Kinase</keyword>
<dbReference type="Gene3D" id="2.130.10.10">
    <property type="entry name" value="YVTN repeat-like/Quinoprotein amine dehydrogenase"/>
    <property type="match status" value="2"/>
</dbReference>
<accession>A0A7X4GR56</accession>
<dbReference type="Proteomes" id="UP000450012">
    <property type="component" value="Unassembled WGS sequence"/>
</dbReference>
<evidence type="ECO:0000256" key="2">
    <source>
        <dbReference type="ARBA" id="ARBA00022777"/>
    </source>
</evidence>
<dbReference type="GO" id="GO:0016020">
    <property type="term" value="C:membrane"/>
    <property type="evidence" value="ECO:0007669"/>
    <property type="project" value="InterPro"/>
</dbReference>
<dbReference type="SUPFAM" id="SSF63829">
    <property type="entry name" value="Calcium-dependent phosphotriesterase"/>
    <property type="match status" value="2"/>
</dbReference>
<reference evidence="7 8" key="1">
    <citation type="submission" date="2019-12" db="EMBL/GenBank/DDBJ databases">
        <title>Novel species isolated from a subtropical stream in China.</title>
        <authorList>
            <person name="Lu H."/>
        </authorList>
    </citation>
    <scope>NUCLEOTIDE SEQUENCE [LARGE SCALE GENOMIC DNA]</scope>
    <source>
        <strain evidence="7 8">FT55W</strain>
    </source>
</reference>
<dbReference type="GO" id="GO:0046983">
    <property type="term" value="F:protein dimerization activity"/>
    <property type="evidence" value="ECO:0007669"/>
    <property type="project" value="InterPro"/>
</dbReference>
<proteinExistence type="predicted"/>
<dbReference type="AlphaFoldDB" id="A0A7X4GR56"/>
<dbReference type="RefSeq" id="WP_161013706.1">
    <property type="nucleotide sequence ID" value="NZ_WWCK01000003.1"/>
</dbReference>
<keyword evidence="4" id="KW-0472">Membrane</keyword>
<dbReference type="Gene3D" id="1.20.5.1930">
    <property type="match status" value="1"/>
</dbReference>
<dbReference type="CDD" id="cd16917">
    <property type="entry name" value="HATPase_UhpB-NarQ-NarX-like"/>
    <property type="match status" value="1"/>
</dbReference>
<feature type="transmembrane region" description="Helical" evidence="4">
    <location>
        <begin position="760"/>
        <end position="779"/>
    </location>
</feature>
<feature type="chain" id="PRO_5030854451" description="Histidine kinase/HSP90-like ATPase domain-containing protein" evidence="5">
    <location>
        <begin position="30"/>
        <end position="1008"/>
    </location>
</feature>
<dbReference type="SUPFAM" id="SSF55874">
    <property type="entry name" value="ATPase domain of HSP90 chaperone/DNA topoisomerase II/histidine kinase"/>
    <property type="match status" value="1"/>
</dbReference>
<feature type="domain" description="Histidine kinase/HSP90-like ATPase" evidence="6">
    <location>
        <begin position="899"/>
        <end position="994"/>
    </location>
</feature>
<dbReference type="Gene3D" id="2.60.40.10">
    <property type="entry name" value="Immunoglobulins"/>
    <property type="match status" value="1"/>
</dbReference>
<dbReference type="InterPro" id="IPR013783">
    <property type="entry name" value="Ig-like_fold"/>
</dbReference>
<evidence type="ECO:0000259" key="6">
    <source>
        <dbReference type="SMART" id="SM00387"/>
    </source>
</evidence>
<dbReference type="InterPro" id="IPR011712">
    <property type="entry name" value="Sig_transdc_His_kin_sub3_dim/P"/>
</dbReference>
<keyword evidence="4" id="KW-0812">Transmembrane</keyword>
<dbReference type="InterPro" id="IPR050482">
    <property type="entry name" value="Sensor_HK_TwoCompSys"/>
</dbReference>
<dbReference type="InterPro" id="IPR015943">
    <property type="entry name" value="WD40/YVTN_repeat-like_dom_sf"/>
</dbReference>
<keyword evidence="4" id="KW-1133">Transmembrane helix</keyword>
<sequence>MTASTLVRSALAAWAALAIALGLCGPAQALNPDIRLNDYNHASWSTRDGAPGEITTMAQTPDGWLWLGTTTGLYRFDGVRFERYEPPAKGEVARRRIGELRSAANGDLWISYSVGGLSVLHKDGRIDDIQPLDGPVGNVKTLAVDHDGCTWIAGGRGFFRYAHGQLQKLSAEQGLPPESISSVLLDQYNQIWALYSDGLYRLNRASGKFTQALAYQGGAALTQSPDGRLWITSRQEMLPLPQEKTLPPGQRHILPRPALFNSLESMPGAQFDQEGNLWSRYCPETLCVVARAGQHQGGPLIVSSAATDKVAAPLALTSRTTNGILEDIEGNIWVATQTGLDRFRENSLIPVRLPVASGAFSMAGDSEGGVWLSDAYNKITWKLAANQAPQRQPEFYRVVANDRQGALLLAERDRIQRRHLGLTSTIPLPPGPDGKTDHDVMGLVDDGKVLWMSSPQVRLVGLLDGQWRPRSAFSLPDKIFLGVAGRNPGERWHATGDGTLVFNDNGKLSNYDAHHIGLATMISVNEDVVAGGDKGLAVFTGDGFRKLKALRPDPLTNISGMAISANGDRWFNGSQGVVHVRRADWQAVLAQPGAMLKYELLGALEGYNGQAMLENRLPSVYADKAGSLWFMTSAGVLRLSPGELRHNHIAPVPSVQGVDVSDMTYAATHGLRLPPGAQNFSIKFTAPGLGKPEAMRFQYQLSGVDDDWQEAGNRRIAYYTNVAPGSYTFRVRAFNDDGMMSVEDARLDFEVAPKFVQTTWFKALCLLSIAAVLYLLYLYRLRVATRRVAAQMSVRMAERERIARTLHDTFLQSVQALILRLDTVSHGLPEDARNKLAPILDQANNTVEEGRDQVHELRTGRVDNVESATEEAGRQLHAEHPSTSFGITAAGPRRKLQDTVAEEACEIAREALRNAFRHARAKRVEARVIYEQEHFLLQISDDGVGMSADAATKTRHYGLTGMKERAARAGGRLEVGATSENGGVRITFSVPARAAYAGARRWWQRHGA</sequence>
<evidence type="ECO:0000256" key="3">
    <source>
        <dbReference type="ARBA" id="ARBA00023012"/>
    </source>
</evidence>
<dbReference type="SMART" id="SM00387">
    <property type="entry name" value="HATPase_c"/>
    <property type="match status" value="1"/>
</dbReference>
<dbReference type="PANTHER" id="PTHR24421:SF62">
    <property type="entry name" value="SENSORY TRANSDUCTION HISTIDINE KINASE"/>
    <property type="match status" value="1"/>
</dbReference>
<dbReference type="EMBL" id="WWCK01000003">
    <property type="protein sequence ID" value="MYM67142.1"/>
    <property type="molecule type" value="Genomic_DNA"/>
</dbReference>
<feature type="signal peptide" evidence="5">
    <location>
        <begin position="1"/>
        <end position="29"/>
    </location>
</feature>
<dbReference type="Pfam" id="PF07495">
    <property type="entry name" value="Y_Y_Y"/>
    <property type="match status" value="1"/>
</dbReference>
<dbReference type="PANTHER" id="PTHR24421">
    <property type="entry name" value="NITRATE/NITRITE SENSOR PROTEIN NARX-RELATED"/>
    <property type="match status" value="1"/>
</dbReference>
<dbReference type="Pfam" id="PF07730">
    <property type="entry name" value="HisKA_3"/>
    <property type="match status" value="1"/>
</dbReference>
<dbReference type="GO" id="GO:0000155">
    <property type="term" value="F:phosphorelay sensor kinase activity"/>
    <property type="evidence" value="ECO:0007669"/>
    <property type="project" value="InterPro"/>
</dbReference>
<keyword evidence="1" id="KW-0808">Transferase</keyword>
<dbReference type="CDD" id="cd00146">
    <property type="entry name" value="PKD"/>
    <property type="match status" value="1"/>
</dbReference>
<protein>
    <recommendedName>
        <fullName evidence="6">Histidine kinase/HSP90-like ATPase domain-containing protein</fullName>
    </recommendedName>
</protein>
<dbReference type="Pfam" id="PF02518">
    <property type="entry name" value="HATPase_c"/>
    <property type="match status" value="1"/>
</dbReference>
<evidence type="ECO:0000313" key="8">
    <source>
        <dbReference type="Proteomes" id="UP000450012"/>
    </source>
</evidence>
<keyword evidence="5" id="KW-0732">Signal</keyword>
<evidence type="ECO:0000313" key="7">
    <source>
        <dbReference type="EMBL" id="MYM67142.1"/>
    </source>
</evidence>
<dbReference type="InterPro" id="IPR036890">
    <property type="entry name" value="HATPase_C_sf"/>
</dbReference>
<gene>
    <name evidence="7" type="ORF">GTP45_09900</name>
</gene>
<keyword evidence="8" id="KW-1185">Reference proteome</keyword>
<comment type="caution">
    <text evidence="7">The sequence shown here is derived from an EMBL/GenBank/DDBJ whole genome shotgun (WGS) entry which is preliminary data.</text>
</comment>
<organism evidence="7 8">
    <name type="scientific">Duganella rivi</name>
    <dbReference type="NCBI Taxonomy" id="2666083"/>
    <lineage>
        <taxon>Bacteria</taxon>
        <taxon>Pseudomonadati</taxon>
        <taxon>Pseudomonadota</taxon>
        <taxon>Betaproteobacteria</taxon>
        <taxon>Burkholderiales</taxon>
        <taxon>Oxalobacteraceae</taxon>
        <taxon>Telluria group</taxon>
        <taxon>Duganella</taxon>
    </lineage>
</organism>
<dbReference type="Gene3D" id="3.30.565.10">
    <property type="entry name" value="Histidine kinase-like ATPase, C-terminal domain"/>
    <property type="match status" value="1"/>
</dbReference>
<evidence type="ECO:0000256" key="4">
    <source>
        <dbReference type="SAM" id="Phobius"/>
    </source>
</evidence>
<evidence type="ECO:0000256" key="1">
    <source>
        <dbReference type="ARBA" id="ARBA00022679"/>
    </source>
</evidence>
<dbReference type="InterPro" id="IPR003594">
    <property type="entry name" value="HATPase_dom"/>
</dbReference>
<dbReference type="InterPro" id="IPR011123">
    <property type="entry name" value="Y_Y_Y"/>
</dbReference>
<evidence type="ECO:0000256" key="5">
    <source>
        <dbReference type="SAM" id="SignalP"/>
    </source>
</evidence>